<dbReference type="Gene3D" id="1.10.3450.40">
    <property type="entry name" value="Signal recognition particle, SRP68 subunit, RNA-binding domain"/>
    <property type="match status" value="1"/>
</dbReference>
<dbReference type="PANTHER" id="PTHR12860">
    <property type="entry name" value="SIGNAL RECOGNITION PARTICLE 68 KDA PROTEIN"/>
    <property type="match status" value="1"/>
</dbReference>
<evidence type="ECO:0000256" key="1">
    <source>
        <dbReference type="ARBA" id="ARBA00004240"/>
    </source>
</evidence>
<evidence type="ECO:0000256" key="4">
    <source>
        <dbReference type="ARBA" id="ARBA00009352"/>
    </source>
</evidence>
<dbReference type="EMBL" id="JBCGBO010000007">
    <property type="protein sequence ID" value="KAK9187877.1"/>
    <property type="molecule type" value="Genomic_DNA"/>
</dbReference>
<keyword evidence="9" id="KW-0539">Nucleus</keyword>
<dbReference type="InterPro" id="IPR034652">
    <property type="entry name" value="SRP68-RBD"/>
</dbReference>
<proteinExistence type="inferred from homology"/>
<dbReference type="Pfam" id="PF16969">
    <property type="entry name" value="SRP68"/>
    <property type="match status" value="2"/>
</dbReference>
<evidence type="ECO:0000256" key="12">
    <source>
        <dbReference type="PIRNR" id="PIRNR038995"/>
    </source>
</evidence>
<comment type="subcellular location">
    <subcellularLocation>
        <location evidence="2 12">Cytoplasm</location>
    </subcellularLocation>
    <subcellularLocation>
        <location evidence="1">Endoplasmic reticulum</location>
    </subcellularLocation>
    <subcellularLocation>
        <location evidence="3">Nucleus</location>
        <location evidence="3">Nucleolus</location>
    </subcellularLocation>
</comment>
<evidence type="ECO:0000313" key="13">
    <source>
        <dbReference type="EMBL" id="KAK9187877.1"/>
    </source>
</evidence>
<keyword evidence="6" id="KW-0256">Endoplasmic reticulum</keyword>
<dbReference type="InterPro" id="IPR026258">
    <property type="entry name" value="SRP68"/>
</dbReference>
<evidence type="ECO:0000256" key="10">
    <source>
        <dbReference type="ARBA" id="ARBA00023274"/>
    </source>
</evidence>
<name>A0AAP0QDV6_9ROSI</name>
<comment type="function">
    <text evidence="12">Component of the signal recognition particle (SRP) complex, a ribonucleoprotein complex that mediates the cotranslational targeting of secretory and membrane proteins to the endoplasmic reticulum (ER). The SRP complex interacts with the signal sequence in nascent secretory and membrane proteins and directs them to the membrane of the ER.</text>
</comment>
<evidence type="ECO:0000256" key="2">
    <source>
        <dbReference type="ARBA" id="ARBA00004496"/>
    </source>
</evidence>
<comment type="similarity">
    <text evidence="4 12">Belongs to the SRP68 family.</text>
</comment>
<keyword evidence="14" id="KW-1185">Reference proteome</keyword>
<gene>
    <name evidence="13" type="ORF">WN944_019276</name>
</gene>
<dbReference type="GO" id="GO:0005730">
    <property type="term" value="C:nucleolus"/>
    <property type="evidence" value="ECO:0007669"/>
    <property type="project" value="UniProtKB-SubCell"/>
</dbReference>
<evidence type="ECO:0000256" key="7">
    <source>
        <dbReference type="ARBA" id="ARBA00022884"/>
    </source>
</evidence>
<dbReference type="InterPro" id="IPR038253">
    <property type="entry name" value="SRP68_N_sf"/>
</dbReference>
<evidence type="ECO:0000313" key="14">
    <source>
        <dbReference type="Proteomes" id="UP001428341"/>
    </source>
</evidence>
<evidence type="ECO:0000256" key="8">
    <source>
        <dbReference type="ARBA" id="ARBA00023135"/>
    </source>
</evidence>
<sequence>MAKNSETSAMEIDDKKSINSDQIGPKFSINVLQLLKSAQMQHGLRHGDYTRYRRYCTARLRRLYKSLKFTHGRGKYTRKAITESTVTEVRFLHLVLYTAERAWSHAMEKRQLPDGPNARQRIYLIGRLRKAVKWATLFSNLCAIKADPRTSLEAEAYASYMKGNLLFEQDQNWETALKNFKSARAVYEELGKYGDVENQVLCRERVEELEPSIRYCLHKIGESNVKTSELLQIGEMEGPALDLFKSKLEAVMAEARSQQAASLTEFHWLGHRFPISNAKTRVAILKVGQYFGWGQDKYGSMVLNLSIEYIVMSSGYISSSVICCLVQTRSHVLIQMTCFSAQELEKDLHVKAADSLPAEKKLVIFDKIFTAYHEARGCIRSDLASAGNAENVKDELYGLDKAVSAVLGQRTIERNQLLVSIVKGKLTKQRDDKTGKVTKPEELVRLYDLLLQNTADLSDLVSSGRERKPEEVKFAEECELKSLAFRAERCFYLARSYSLAGKRTEAYALYCRARSHAENALKDFQRMANSDQMMIEELKTLCKECRSNSCIEHAKGIIVEEKASENLSNKISTISISGTGKKVDKFLLEKLDVYESAVGDSNVKGAARIEAFPPAFQSIARNPIVLDLAYNFIDFPSLENRMKKDRKGFISRLWR</sequence>
<keyword evidence="5 12" id="KW-0963">Cytoplasm</keyword>
<dbReference type="AlphaFoldDB" id="A0AAP0QDV6"/>
<dbReference type="GO" id="GO:0008312">
    <property type="term" value="F:7S RNA binding"/>
    <property type="evidence" value="ECO:0007669"/>
    <property type="project" value="InterPro"/>
</dbReference>
<dbReference type="GO" id="GO:0005047">
    <property type="term" value="F:signal recognition particle binding"/>
    <property type="evidence" value="ECO:0007669"/>
    <property type="project" value="InterPro"/>
</dbReference>
<dbReference type="PANTHER" id="PTHR12860:SF0">
    <property type="entry name" value="SIGNAL RECOGNITION PARTICLE SUBUNIT SRP68"/>
    <property type="match status" value="1"/>
</dbReference>
<keyword evidence="10 12" id="KW-0687">Ribonucleoprotein</keyword>
<reference evidence="13 14" key="1">
    <citation type="submission" date="2024-05" db="EMBL/GenBank/DDBJ databases">
        <title>Haplotype-resolved chromosome-level genome assembly of Huyou (Citrus changshanensis).</title>
        <authorList>
            <person name="Miao C."/>
            <person name="Chen W."/>
            <person name="Wu Y."/>
            <person name="Wang L."/>
            <person name="Zhao S."/>
            <person name="Grierson D."/>
            <person name="Xu C."/>
            <person name="Chen K."/>
        </authorList>
    </citation>
    <scope>NUCLEOTIDE SEQUENCE [LARGE SCALE GENOMIC DNA]</scope>
    <source>
        <strain evidence="13">01-14</strain>
        <tissue evidence="13">Leaf</tissue>
    </source>
</reference>
<dbReference type="Proteomes" id="UP001428341">
    <property type="component" value="Unassembled WGS sequence"/>
</dbReference>
<dbReference type="PIRSF" id="PIRSF038995">
    <property type="entry name" value="SRP68"/>
    <property type="match status" value="1"/>
</dbReference>
<keyword evidence="8 12" id="KW-0733">Signal recognition particle</keyword>
<organism evidence="13 14">
    <name type="scientific">Citrus x changshan-huyou</name>
    <dbReference type="NCBI Taxonomy" id="2935761"/>
    <lineage>
        <taxon>Eukaryota</taxon>
        <taxon>Viridiplantae</taxon>
        <taxon>Streptophyta</taxon>
        <taxon>Embryophyta</taxon>
        <taxon>Tracheophyta</taxon>
        <taxon>Spermatophyta</taxon>
        <taxon>Magnoliopsida</taxon>
        <taxon>eudicotyledons</taxon>
        <taxon>Gunneridae</taxon>
        <taxon>Pentapetalae</taxon>
        <taxon>rosids</taxon>
        <taxon>malvids</taxon>
        <taxon>Sapindales</taxon>
        <taxon>Rutaceae</taxon>
        <taxon>Aurantioideae</taxon>
        <taxon>Citrus</taxon>
    </lineage>
</organism>
<evidence type="ECO:0000256" key="6">
    <source>
        <dbReference type="ARBA" id="ARBA00022824"/>
    </source>
</evidence>
<dbReference type="GO" id="GO:0030942">
    <property type="term" value="F:endoplasmic reticulum signal peptide binding"/>
    <property type="evidence" value="ECO:0007669"/>
    <property type="project" value="InterPro"/>
</dbReference>
<dbReference type="CDD" id="cd15481">
    <property type="entry name" value="SRP68-RBD"/>
    <property type="match status" value="1"/>
</dbReference>
<dbReference type="GO" id="GO:0005783">
    <property type="term" value="C:endoplasmic reticulum"/>
    <property type="evidence" value="ECO:0007669"/>
    <property type="project" value="UniProtKB-SubCell"/>
</dbReference>
<evidence type="ECO:0000256" key="9">
    <source>
        <dbReference type="ARBA" id="ARBA00023242"/>
    </source>
</evidence>
<dbReference type="GO" id="GO:0005786">
    <property type="term" value="C:signal recognition particle, endoplasmic reticulum targeting"/>
    <property type="evidence" value="ECO:0007669"/>
    <property type="project" value="UniProtKB-KW"/>
</dbReference>
<dbReference type="GO" id="GO:0006614">
    <property type="term" value="P:SRP-dependent cotranslational protein targeting to membrane"/>
    <property type="evidence" value="ECO:0007669"/>
    <property type="project" value="InterPro"/>
</dbReference>
<dbReference type="FunFam" id="1.10.3450.40:FF:000001">
    <property type="entry name" value="Signal recognition particle subunit SRP68"/>
    <property type="match status" value="1"/>
</dbReference>
<keyword evidence="7 12" id="KW-0694">RNA-binding</keyword>
<protein>
    <recommendedName>
        <fullName evidence="11 12">Signal recognition particle subunit SRP68</fullName>
        <shortName evidence="12">SRP68</shortName>
    </recommendedName>
</protein>
<accession>A0AAP0QDV6</accession>
<comment type="caution">
    <text evidence="13">The sequence shown here is derived from an EMBL/GenBank/DDBJ whole genome shotgun (WGS) entry which is preliminary data.</text>
</comment>
<evidence type="ECO:0000256" key="11">
    <source>
        <dbReference type="ARBA" id="ARBA00029498"/>
    </source>
</evidence>
<evidence type="ECO:0000256" key="5">
    <source>
        <dbReference type="ARBA" id="ARBA00022490"/>
    </source>
</evidence>
<dbReference type="GO" id="GO:0005829">
    <property type="term" value="C:cytosol"/>
    <property type="evidence" value="ECO:0007669"/>
    <property type="project" value="UniProtKB-ARBA"/>
</dbReference>
<evidence type="ECO:0000256" key="3">
    <source>
        <dbReference type="ARBA" id="ARBA00004604"/>
    </source>
</evidence>